<accession>A0ABR0BDQ3</accession>
<evidence type="ECO:0000313" key="2">
    <source>
        <dbReference type="Proteomes" id="UP001287286"/>
    </source>
</evidence>
<comment type="caution">
    <text evidence="1">The sequence shown here is derived from an EMBL/GenBank/DDBJ whole genome shotgun (WGS) entry which is preliminary data.</text>
</comment>
<reference evidence="1 2" key="1">
    <citation type="journal article" date="2024" name="Microbiol. Resour. Announc.">
        <title>Genome annotations for the ascomycete fungi Trichoderma harzianum, Trichoderma aggressivum, and Purpureocillium lilacinum.</title>
        <authorList>
            <person name="Beijen E.P.W."/>
            <person name="Ohm R.A."/>
        </authorList>
    </citation>
    <scope>NUCLEOTIDE SEQUENCE [LARGE SCALE GENOMIC DNA]</scope>
    <source>
        <strain evidence="1 2">CBS 150709</strain>
    </source>
</reference>
<gene>
    <name evidence="1" type="ORF">Purlil1_13553</name>
</gene>
<evidence type="ECO:0000313" key="1">
    <source>
        <dbReference type="EMBL" id="KAK4070044.1"/>
    </source>
</evidence>
<proteinExistence type="predicted"/>
<protein>
    <submittedName>
        <fullName evidence="1">Uncharacterized protein</fullName>
    </submittedName>
</protein>
<organism evidence="1 2">
    <name type="scientific">Purpureocillium lilacinum</name>
    <name type="common">Paecilomyces lilacinus</name>
    <dbReference type="NCBI Taxonomy" id="33203"/>
    <lineage>
        <taxon>Eukaryota</taxon>
        <taxon>Fungi</taxon>
        <taxon>Dikarya</taxon>
        <taxon>Ascomycota</taxon>
        <taxon>Pezizomycotina</taxon>
        <taxon>Sordariomycetes</taxon>
        <taxon>Hypocreomycetidae</taxon>
        <taxon>Hypocreales</taxon>
        <taxon>Ophiocordycipitaceae</taxon>
        <taxon>Purpureocillium</taxon>
    </lineage>
</organism>
<dbReference type="EMBL" id="JAWRVI010000244">
    <property type="protein sequence ID" value="KAK4070044.1"/>
    <property type="molecule type" value="Genomic_DNA"/>
</dbReference>
<dbReference type="Proteomes" id="UP001287286">
    <property type="component" value="Unassembled WGS sequence"/>
</dbReference>
<keyword evidence="2" id="KW-1185">Reference proteome</keyword>
<name>A0ABR0BDQ3_PURLI</name>
<sequence length="91" mass="10598">METRPLNLRGDRPNLFSTYKILHEATTSWPPELMLPRATLHSVLAARSRHEDFADYHERFNYDDARLDHSCGRRKAPEHPFYCGGYRHGSG</sequence>